<dbReference type="PIRSF" id="PIRSF000239">
    <property type="entry name" value="AHPC"/>
    <property type="match status" value="1"/>
</dbReference>
<dbReference type="PANTHER" id="PTHR10681">
    <property type="entry name" value="THIOREDOXIN PEROXIDASE"/>
    <property type="match status" value="1"/>
</dbReference>
<reference evidence="6 7" key="1">
    <citation type="journal article" date="2012" name="PLoS Pathog.">
        <title>The genome of the obligate intracellular parasite Trachipleistophora hominis: new insights into microsporidian genome dynamics and reductive evolution.</title>
        <authorList>
            <person name="Heinz E."/>
            <person name="Williams T.A."/>
            <person name="Nakjang S."/>
            <person name="Noel C.J."/>
            <person name="Swan D.C."/>
            <person name="Goldberg A.V."/>
            <person name="Harris S.R."/>
            <person name="Weinmaier T."/>
            <person name="Markert S."/>
            <person name="Becher D."/>
            <person name="Bernhardt J."/>
            <person name="Dagan T."/>
            <person name="Hacker C."/>
            <person name="Lucocq J.M."/>
            <person name="Schweder T."/>
            <person name="Rattei T."/>
            <person name="Hall N."/>
            <person name="Hirt R.P."/>
            <person name="Embley T.M."/>
        </authorList>
    </citation>
    <scope>NUCLEOTIDE SEQUENCE [LARGE SCALE GENOMIC DNA]</scope>
</reference>
<accession>L7JY54</accession>
<dbReference type="InParanoid" id="L7JY54"/>
<feature type="active site" description="Cysteine sulfenic acid (-SOH) intermediate; for peroxidase activity" evidence="4">
    <location>
        <position position="55"/>
    </location>
</feature>
<evidence type="ECO:0000313" key="6">
    <source>
        <dbReference type="EMBL" id="ELQ75657.1"/>
    </source>
</evidence>
<dbReference type="FunCoup" id="L7JY54">
    <property type="interactions" value="136"/>
</dbReference>
<dbReference type="GO" id="GO:0005829">
    <property type="term" value="C:cytosol"/>
    <property type="evidence" value="ECO:0007669"/>
    <property type="project" value="TreeGrafter"/>
</dbReference>
<dbReference type="InterPro" id="IPR036249">
    <property type="entry name" value="Thioredoxin-like_sf"/>
</dbReference>
<dbReference type="InterPro" id="IPR000866">
    <property type="entry name" value="AhpC/TSA"/>
</dbReference>
<sequence length="181" mass="20567">MDTHMAISRNIPQAYTADLTFEAVYKDKVKTISLSDYANKYVVLIFYPFDFTVVCPTEINAISDNKSKFEDANSVVLFVSCDSIFCHQAWMKISRADKGIKGCTWPIVSDYDRSLTQYFNIAEPAGNCARATVILDKKRNVVYFSVGDKRMGRSVDELLRVLHMANQIEKTGGMCECNWKK</sequence>
<dbReference type="OrthoDB" id="185659at2759"/>
<dbReference type="GO" id="GO:0006979">
    <property type="term" value="P:response to oxidative stress"/>
    <property type="evidence" value="ECO:0007669"/>
    <property type="project" value="TreeGrafter"/>
</dbReference>
<evidence type="ECO:0000259" key="5">
    <source>
        <dbReference type="PROSITE" id="PS51352"/>
    </source>
</evidence>
<keyword evidence="7" id="KW-1185">Reference proteome</keyword>
<evidence type="ECO:0000256" key="1">
    <source>
        <dbReference type="ARBA" id="ARBA00009796"/>
    </source>
</evidence>
<dbReference type="Pfam" id="PF00578">
    <property type="entry name" value="AhpC-TSA"/>
    <property type="match status" value="1"/>
</dbReference>
<evidence type="ECO:0000256" key="2">
    <source>
        <dbReference type="ARBA" id="ARBA00023002"/>
    </source>
</evidence>
<dbReference type="InterPro" id="IPR013766">
    <property type="entry name" value="Thioredoxin_domain"/>
</dbReference>
<dbReference type="STRING" id="72359.L7JY54"/>
<protein>
    <submittedName>
        <fullName evidence="6">Alkyl hydroperoxide reductase</fullName>
        <ecNumber evidence="6">1.11.1.15</ecNumber>
    </submittedName>
</protein>
<proteinExistence type="inferred from homology"/>
<keyword evidence="3" id="KW-0049">Antioxidant</keyword>
<comment type="similarity">
    <text evidence="1">Belongs to the peroxiredoxin family. AhpC/Prx1 subfamily.</text>
</comment>
<dbReference type="VEuPathDB" id="MicrosporidiaDB:THOM_1329"/>
<dbReference type="InterPro" id="IPR024706">
    <property type="entry name" value="Peroxiredoxin_AhpC-typ"/>
</dbReference>
<dbReference type="EMBL" id="JH993935">
    <property type="protein sequence ID" value="ELQ75657.1"/>
    <property type="molecule type" value="Genomic_DNA"/>
</dbReference>
<dbReference type="InterPro" id="IPR050217">
    <property type="entry name" value="Peroxiredoxin"/>
</dbReference>
<dbReference type="Proteomes" id="UP000011185">
    <property type="component" value="Unassembled WGS sequence"/>
</dbReference>
<dbReference type="PANTHER" id="PTHR10681:SF128">
    <property type="entry name" value="THIOREDOXIN-DEPENDENT PEROXIDE REDUCTASE, MITOCHONDRIAL"/>
    <property type="match status" value="1"/>
</dbReference>
<keyword evidence="3 6" id="KW-0575">Peroxidase</keyword>
<evidence type="ECO:0000256" key="3">
    <source>
        <dbReference type="PIRNR" id="PIRNR000239"/>
    </source>
</evidence>
<dbReference type="GO" id="GO:0042744">
    <property type="term" value="P:hydrogen peroxide catabolic process"/>
    <property type="evidence" value="ECO:0007669"/>
    <property type="project" value="TreeGrafter"/>
</dbReference>
<dbReference type="CDD" id="cd03015">
    <property type="entry name" value="PRX_Typ2cys"/>
    <property type="match status" value="1"/>
</dbReference>
<organism evidence="6 7">
    <name type="scientific">Trachipleistophora hominis</name>
    <name type="common">Microsporidian parasite</name>
    <dbReference type="NCBI Taxonomy" id="72359"/>
    <lineage>
        <taxon>Eukaryota</taxon>
        <taxon>Fungi</taxon>
        <taxon>Fungi incertae sedis</taxon>
        <taxon>Microsporidia</taxon>
        <taxon>Pleistophoridae</taxon>
        <taxon>Trachipleistophora</taxon>
    </lineage>
</organism>
<name>L7JY54_TRAHO</name>
<dbReference type="SUPFAM" id="SSF52833">
    <property type="entry name" value="Thioredoxin-like"/>
    <property type="match status" value="1"/>
</dbReference>
<dbReference type="GO" id="GO:0033554">
    <property type="term" value="P:cellular response to stress"/>
    <property type="evidence" value="ECO:0007669"/>
    <property type="project" value="TreeGrafter"/>
</dbReference>
<dbReference type="Gene3D" id="3.40.30.10">
    <property type="entry name" value="Glutaredoxin"/>
    <property type="match status" value="1"/>
</dbReference>
<keyword evidence="3" id="KW-0676">Redox-active center</keyword>
<dbReference type="GO" id="GO:0008379">
    <property type="term" value="F:thioredoxin peroxidase activity"/>
    <property type="evidence" value="ECO:0007669"/>
    <property type="project" value="TreeGrafter"/>
</dbReference>
<dbReference type="HOGENOM" id="CLU_042529_21_3_1"/>
<dbReference type="GO" id="GO:0045454">
    <property type="term" value="P:cell redox homeostasis"/>
    <property type="evidence" value="ECO:0007669"/>
    <property type="project" value="TreeGrafter"/>
</dbReference>
<keyword evidence="2 3" id="KW-0560">Oxidoreductase</keyword>
<evidence type="ECO:0000313" key="7">
    <source>
        <dbReference type="Proteomes" id="UP000011185"/>
    </source>
</evidence>
<dbReference type="PROSITE" id="PS51352">
    <property type="entry name" value="THIOREDOXIN_2"/>
    <property type="match status" value="1"/>
</dbReference>
<dbReference type="AlphaFoldDB" id="L7JY54"/>
<evidence type="ECO:0000256" key="4">
    <source>
        <dbReference type="PIRSR" id="PIRSR000239-1"/>
    </source>
</evidence>
<gene>
    <name evidence="6" type="ORF">THOM_1329</name>
</gene>
<comment type="function">
    <text evidence="3">Thiol-specific peroxidase that catalyzes the reduction of hydrogen peroxide and organic hydroperoxides to water and alcohols, respectively.</text>
</comment>
<feature type="domain" description="Thioredoxin" evidence="5">
    <location>
        <begin position="5"/>
        <end position="167"/>
    </location>
</feature>
<dbReference type="EC" id="1.11.1.15" evidence="6"/>
<dbReference type="OMA" id="NNFGVMR"/>